<protein>
    <submittedName>
        <fullName evidence="1">Uncharacterized protein</fullName>
    </submittedName>
</protein>
<gene>
    <name evidence="1" type="ORF">SCOCK_450049</name>
</gene>
<accession>A0A9W4DWH6</accession>
<organism evidence="1 2">
    <name type="scientific">Actinacidiphila cocklensis</name>
    <dbReference type="NCBI Taxonomy" id="887465"/>
    <lineage>
        <taxon>Bacteria</taxon>
        <taxon>Bacillati</taxon>
        <taxon>Actinomycetota</taxon>
        <taxon>Actinomycetes</taxon>
        <taxon>Kitasatosporales</taxon>
        <taxon>Streptomycetaceae</taxon>
        <taxon>Actinacidiphila</taxon>
    </lineage>
</organism>
<evidence type="ECO:0000313" key="1">
    <source>
        <dbReference type="EMBL" id="CAG6396734.1"/>
    </source>
</evidence>
<dbReference type="Proteomes" id="UP001152519">
    <property type="component" value="Unassembled WGS sequence"/>
</dbReference>
<name>A0A9W4DWH6_9ACTN</name>
<dbReference type="EMBL" id="CAJSLV010000076">
    <property type="protein sequence ID" value="CAG6396734.1"/>
    <property type="molecule type" value="Genomic_DNA"/>
</dbReference>
<keyword evidence="2" id="KW-1185">Reference proteome</keyword>
<comment type="caution">
    <text evidence="1">The sequence shown here is derived from an EMBL/GenBank/DDBJ whole genome shotgun (WGS) entry which is preliminary data.</text>
</comment>
<proteinExistence type="predicted"/>
<dbReference type="AlphaFoldDB" id="A0A9W4DWH6"/>
<reference evidence="1" key="1">
    <citation type="submission" date="2021-05" db="EMBL/GenBank/DDBJ databases">
        <authorList>
            <person name="Arsene-Ploetze F."/>
        </authorList>
    </citation>
    <scope>NUCLEOTIDE SEQUENCE</scope>
    <source>
        <strain evidence="1">DSM 42138</strain>
    </source>
</reference>
<evidence type="ECO:0000313" key="2">
    <source>
        <dbReference type="Proteomes" id="UP001152519"/>
    </source>
</evidence>
<sequence>MIELPVEQVRTLVAGAQQDLLDFLSLAGTWAGQHLPAHAAAVTAALARALDLEPARWPAS</sequence>